<evidence type="ECO:0000256" key="3">
    <source>
        <dbReference type="ARBA" id="ARBA00060902"/>
    </source>
</evidence>
<name>A0A1B6GE26_9HEMI</name>
<reference evidence="4" key="1">
    <citation type="submission" date="2015-11" db="EMBL/GenBank/DDBJ databases">
        <title>De novo transcriptome assembly of four potential Pierce s Disease insect vectors from Arizona vineyards.</title>
        <authorList>
            <person name="Tassone E.E."/>
        </authorList>
    </citation>
    <scope>NUCLEOTIDE SEQUENCE</scope>
</reference>
<dbReference type="GO" id="GO:0005615">
    <property type="term" value="C:extracellular space"/>
    <property type="evidence" value="ECO:0007669"/>
    <property type="project" value="TreeGrafter"/>
</dbReference>
<keyword evidence="1" id="KW-0732">Signal</keyword>
<dbReference type="EMBL" id="GECZ01009067">
    <property type="protein sequence ID" value="JAS60702.1"/>
    <property type="molecule type" value="Transcribed_RNA"/>
</dbReference>
<proteinExistence type="inferred from homology"/>
<protein>
    <submittedName>
        <fullName evidence="4">Uncharacterized protein</fullName>
    </submittedName>
</protein>
<keyword evidence="2" id="KW-0090">Biological rhythms</keyword>
<dbReference type="PANTHER" id="PTHR11008:SF41">
    <property type="entry name" value="RE70318P"/>
    <property type="match status" value="1"/>
</dbReference>
<dbReference type="Gene3D" id="3.15.10.30">
    <property type="entry name" value="Haemolymph juvenile hormone binding protein"/>
    <property type="match status" value="1"/>
</dbReference>
<sequence length="264" mass="28776">ATAVFSLPSRAAMKSAVAVVVVLVAVVVDLALTAKLPTYIKSCKRNDPKLNECALKNGREAIPLIIDGDSKLGIPKLDPLEIEKVVVGDSKSGRGLGITFSCNKCLISGLRNVKLEDAKFDLEKKHIELRGSVASIGVNGKYTANGKVLILPIKGDGDANLTLGDLKLTYKTDFDLQKGKDGKDHIQLKSPELDFQANKFNIKLTNLFNGDKTLGNQMNVFLNENWEEVLKEFRPAVGQAVGQIMTLIVNQIAEKVPYDEIFPK</sequence>
<dbReference type="Pfam" id="PF06585">
    <property type="entry name" value="JHBP"/>
    <property type="match status" value="1"/>
</dbReference>
<dbReference type="AlphaFoldDB" id="A0A1B6GE26"/>
<dbReference type="GO" id="GO:0007623">
    <property type="term" value="P:circadian rhythm"/>
    <property type="evidence" value="ECO:0007669"/>
    <property type="project" value="UniProtKB-ARBA"/>
</dbReference>
<comment type="similarity">
    <text evidence="3">Belongs to the TO family.</text>
</comment>
<dbReference type="InterPro" id="IPR010562">
    <property type="entry name" value="Haemolymph_juvenile_hormone-bd"/>
</dbReference>
<organism evidence="4">
    <name type="scientific">Cuerna arida</name>
    <dbReference type="NCBI Taxonomy" id="1464854"/>
    <lineage>
        <taxon>Eukaryota</taxon>
        <taxon>Metazoa</taxon>
        <taxon>Ecdysozoa</taxon>
        <taxon>Arthropoda</taxon>
        <taxon>Hexapoda</taxon>
        <taxon>Insecta</taxon>
        <taxon>Pterygota</taxon>
        <taxon>Neoptera</taxon>
        <taxon>Paraneoptera</taxon>
        <taxon>Hemiptera</taxon>
        <taxon>Auchenorrhyncha</taxon>
        <taxon>Membracoidea</taxon>
        <taxon>Cicadellidae</taxon>
        <taxon>Cicadellinae</taxon>
        <taxon>Proconiini</taxon>
        <taxon>Cuerna</taxon>
    </lineage>
</organism>
<dbReference type="InterPro" id="IPR038606">
    <property type="entry name" value="To_sf"/>
</dbReference>
<gene>
    <name evidence="4" type="ORF">g.16894</name>
</gene>
<evidence type="ECO:0000313" key="4">
    <source>
        <dbReference type="EMBL" id="JAS60702.1"/>
    </source>
</evidence>
<accession>A0A1B6GE26</accession>
<dbReference type="PANTHER" id="PTHR11008">
    <property type="entry name" value="PROTEIN TAKEOUT-LIKE PROTEIN"/>
    <property type="match status" value="1"/>
</dbReference>
<dbReference type="SMART" id="SM00700">
    <property type="entry name" value="JHBP"/>
    <property type="match status" value="1"/>
</dbReference>
<evidence type="ECO:0000256" key="2">
    <source>
        <dbReference type="ARBA" id="ARBA00023108"/>
    </source>
</evidence>
<dbReference type="FunFam" id="3.15.10.30:FF:000001">
    <property type="entry name" value="Takeout-like protein 1"/>
    <property type="match status" value="1"/>
</dbReference>
<feature type="non-terminal residue" evidence="4">
    <location>
        <position position="1"/>
    </location>
</feature>
<evidence type="ECO:0000256" key="1">
    <source>
        <dbReference type="ARBA" id="ARBA00022729"/>
    </source>
</evidence>